<dbReference type="Gene3D" id="3.40.30.10">
    <property type="entry name" value="Glutaredoxin"/>
    <property type="match status" value="1"/>
</dbReference>
<evidence type="ECO:0000256" key="2">
    <source>
        <dbReference type="ARBA" id="ARBA00022553"/>
    </source>
</evidence>
<reference evidence="5" key="1">
    <citation type="submission" date="2005-10" db="EMBL/GenBank/DDBJ databases">
        <authorList>
            <person name="Loftus B.J."/>
            <person name="Nene V.M."/>
            <person name="Hannick L.I."/>
            <person name="Bidwell S."/>
            <person name="Haas B."/>
            <person name="Amedeo P."/>
            <person name="Orvis J."/>
            <person name="Wortman J.R."/>
            <person name="White O.R."/>
            <person name="Salzberg S."/>
            <person name="Shumway M."/>
            <person name="Koo H."/>
            <person name="Zhao Y."/>
            <person name="Holmes M."/>
            <person name="Miller J."/>
            <person name="Schatz M."/>
            <person name="Pop M."/>
            <person name="Pai G."/>
            <person name="Utterback T."/>
            <person name="Rogers Y.-H."/>
            <person name="Kravitz S."/>
            <person name="Fraser C.M."/>
        </authorList>
    </citation>
    <scope>NUCLEOTIDE SEQUENCE</scope>
    <source>
        <strain evidence="5">Liverpool</strain>
    </source>
</reference>
<dbReference type="Pfam" id="PF02114">
    <property type="entry name" value="Phosducin"/>
    <property type="match status" value="1"/>
</dbReference>
<evidence type="ECO:0000259" key="4">
    <source>
        <dbReference type="Pfam" id="PF02114"/>
    </source>
</evidence>
<reference evidence="5" key="3">
    <citation type="submission" date="2012-09" db="EMBL/GenBank/DDBJ databases">
        <authorList>
            <consortium name="VectorBase"/>
        </authorList>
    </citation>
    <scope>NUCLEOTIDE SEQUENCE</scope>
    <source>
        <strain evidence="5">Liverpool</strain>
    </source>
</reference>
<reference evidence="5" key="2">
    <citation type="journal article" date="2007" name="Science">
        <title>Genome sequence of Aedes aegypti, a major arbovirus vector.</title>
        <authorList>
            <person name="Nene V."/>
            <person name="Wortman J.R."/>
            <person name="Lawson D."/>
            <person name="Haas B."/>
            <person name="Kodira C."/>
            <person name="Tu Z.J."/>
            <person name="Loftus B."/>
            <person name="Xi Z."/>
            <person name="Megy K."/>
            <person name="Grabherr M."/>
            <person name="Ren Q."/>
            <person name="Zdobnov E.M."/>
            <person name="Lobo N.F."/>
            <person name="Campbell K.S."/>
            <person name="Brown S.E."/>
            <person name="Bonaldo M.F."/>
            <person name="Zhu J."/>
            <person name="Sinkins S.P."/>
            <person name="Hogenkamp D.G."/>
            <person name="Amedeo P."/>
            <person name="Arensburger P."/>
            <person name="Atkinson P.W."/>
            <person name="Bidwell S."/>
            <person name="Biedler J."/>
            <person name="Birney E."/>
            <person name="Bruggner R.V."/>
            <person name="Costas J."/>
            <person name="Coy M.R."/>
            <person name="Crabtree J."/>
            <person name="Crawford M."/>
            <person name="Debruyn B."/>
            <person name="Decaprio D."/>
            <person name="Eiglmeier K."/>
            <person name="Eisenstadt E."/>
            <person name="El-Dorry H."/>
            <person name="Gelbart W.M."/>
            <person name="Gomes S.L."/>
            <person name="Hammond M."/>
            <person name="Hannick L.I."/>
            <person name="Hogan J.R."/>
            <person name="Holmes M.H."/>
            <person name="Jaffe D."/>
            <person name="Johnston J.S."/>
            <person name="Kennedy R.C."/>
            <person name="Koo H."/>
            <person name="Kravitz S."/>
            <person name="Kriventseva E.V."/>
            <person name="Kulp D."/>
            <person name="Labutti K."/>
            <person name="Lee E."/>
            <person name="Li S."/>
            <person name="Lovin D.D."/>
            <person name="Mao C."/>
            <person name="Mauceli E."/>
            <person name="Menck C.F."/>
            <person name="Miller J.R."/>
            <person name="Montgomery P."/>
            <person name="Mori A."/>
            <person name="Nascimento A.L."/>
            <person name="Naveira H.F."/>
            <person name="Nusbaum C."/>
            <person name="O'leary S."/>
            <person name="Orvis J."/>
            <person name="Pertea M."/>
            <person name="Quesneville H."/>
            <person name="Reidenbach K.R."/>
            <person name="Rogers Y.H."/>
            <person name="Roth C.W."/>
            <person name="Schneider J.R."/>
            <person name="Schatz M."/>
            <person name="Shumway M."/>
            <person name="Stanke M."/>
            <person name="Stinson E.O."/>
            <person name="Tubio J.M."/>
            <person name="Vanzee J.P."/>
            <person name="Verjovski-Almeida S."/>
            <person name="Werner D."/>
            <person name="White O."/>
            <person name="Wyder S."/>
            <person name="Zeng Q."/>
            <person name="Zhao Q."/>
            <person name="Zhao Y."/>
            <person name="Hill C.A."/>
            <person name="Raikhel A.S."/>
            <person name="Soares M.B."/>
            <person name="Knudson D.L."/>
            <person name="Lee N.H."/>
            <person name="Galagan J."/>
            <person name="Salzberg S.L."/>
            <person name="Paulsen I.T."/>
            <person name="Dimopoulos G."/>
            <person name="Collins F.H."/>
            <person name="Birren B."/>
            <person name="Fraser-Liggett C.M."/>
            <person name="Severson D.W."/>
        </authorList>
    </citation>
    <scope>NUCLEOTIDE SEQUENCE [LARGE SCALE GENOMIC DNA]</scope>
    <source>
        <strain evidence="5">Liverpool</strain>
    </source>
</reference>
<dbReference type="OrthoDB" id="70588at2759"/>
<gene>
    <name evidence="5" type="ORF">AaeL_AAEL011096</name>
</gene>
<dbReference type="InterPro" id="IPR051499">
    <property type="entry name" value="Phosducin-like_reg"/>
</dbReference>
<dbReference type="Gene3D" id="1.10.168.10">
    <property type="entry name" value="Phosducin, domain 2"/>
    <property type="match status" value="1"/>
</dbReference>
<feature type="region of interest" description="Disordered" evidence="3">
    <location>
        <begin position="17"/>
        <end position="45"/>
    </location>
</feature>
<dbReference type="InterPro" id="IPR023196">
    <property type="entry name" value="Phosducin_N_dom_sf"/>
</dbReference>
<dbReference type="EMBL" id="CH477726">
    <property type="protein sequence ID" value="EAT36852.1"/>
    <property type="molecule type" value="Genomic_DNA"/>
</dbReference>
<dbReference type="InterPro" id="IPR036249">
    <property type="entry name" value="Thioredoxin-like_sf"/>
</dbReference>
<dbReference type="PRINTS" id="PR00677">
    <property type="entry name" value="PHOSDUCIN"/>
</dbReference>
<dbReference type="SUPFAM" id="SSF52833">
    <property type="entry name" value="Thioredoxin-like"/>
    <property type="match status" value="1"/>
</dbReference>
<feature type="compositionally biased region" description="Basic and acidic residues" evidence="3">
    <location>
        <begin position="29"/>
        <end position="42"/>
    </location>
</feature>
<evidence type="ECO:0000256" key="1">
    <source>
        <dbReference type="ARBA" id="ARBA00009686"/>
    </source>
</evidence>
<dbReference type="GO" id="GO:0008277">
    <property type="term" value="P:regulation of G protein-coupled receptor signaling pathway"/>
    <property type="evidence" value="ECO:0007669"/>
    <property type="project" value="InterPro"/>
</dbReference>
<sequence>MATLEDKILGEKLQYYCSSSEGESDNEDVDSKDAAPKGKSGSDLKFIPESQIMEQSHWSGSTTNTGPKGVIKDWQRFKQLETEKKESQEREKLDLIKKLSITSRTVAEDEKAKEQEQLDEELAELMSDDFLLQYQKKRMAEMLALAGKLPTFGTLTDIQNGDEFLKSVDEEQKTVTVIIHIYDRYDTACKNMNKSLEELAQEYKNVKFCRFMSSVAGLSSFFKSNGVPALLVYKGGQMIGNFVRVTDDLSDQFNSSDVEGFLIEAGMLPDKSCVPAIVTGVSGNAN</sequence>
<dbReference type="Proteomes" id="UP000682892">
    <property type="component" value="Chromosome 2"/>
</dbReference>
<dbReference type="PANTHER" id="PTHR46052:SF1">
    <property type="entry name" value="PHOSDUCIN-LIKE PROTEIN"/>
    <property type="match status" value="1"/>
</dbReference>
<dbReference type="HOGENOM" id="CLU_085598_0_0_1"/>
<dbReference type="InterPro" id="IPR001200">
    <property type="entry name" value="Phosducin"/>
</dbReference>
<dbReference type="PANTHER" id="PTHR46052">
    <property type="entry name" value="PHOSDUCIN-LIKE PROTEIN"/>
    <property type="match status" value="1"/>
</dbReference>
<evidence type="ECO:0000256" key="3">
    <source>
        <dbReference type="SAM" id="MobiDB-lite"/>
    </source>
</evidence>
<comment type="similarity">
    <text evidence="1">Belongs to the phosducin family.</text>
</comment>
<dbReference type="OMA" id="GIIEMMP"/>
<dbReference type="KEGG" id="aag:5574379"/>
<accession>A0A1S4FSA8</accession>
<organism evidence="5 6">
    <name type="scientific">Aedes aegypti</name>
    <name type="common">Yellowfever mosquito</name>
    <name type="synonym">Culex aegypti</name>
    <dbReference type="NCBI Taxonomy" id="7159"/>
    <lineage>
        <taxon>Eukaryota</taxon>
        <taxon>Metazoa</taxon>
        <taxon>Ecdysozoa</taxon>
        <taxon>Arthropoda</taxon>
        <taxon>Hexapoda</taxon>
        <taxon>Insecta</taxon>
        <taxon>Pterygota</taxon>
        <taxon>Neoptera</taxon>
        <taxon>Endopterygota</taxon>
        <taxon>Diptera</taxon>
        <taxon>Nematocera</taxon>
        <taxon>Culicoidea</taxon>
        <taxon>Culicidae</taxon>
        <taxon>Culicinae</taxon>
        <taxon>Aedini</taxon>
        <taxon>Aedes</taxon>
        <taxon>Stegomyia</taxon>
    </lineage>
</organism>
<dbReference type="AlphaFoldDB" id="A0A1S4FSA8"/>
<protein>
    <submittedName>
        <fullName evidence="5">AAEL011096-PA</fullName>
    </submittedName>
</protein>
<dbReference type="CDD" id="cd02987">
    <property type="entry name" value="Phd_like_Phd"/>
    <property type="match status" value="1"/>
</dbReference>
<keyword evidence="2" id="KW-0597">Phosphoprotein</keyword>
<evidence type="ECO:0000313" key="5">
    <source>
        <dbReference type="EMBL" id="EAT36852.1"/>
    </source>
</evidence>
<name>A0A1S4FSA8_AEDAE</name>
<feature type="domain" description="Phosducin" evidence="4">
    <location>
        <begin position="57"/>
        <end position="273"/>
    </location>
</feature>
<proteinExistence type="inferred from homology"/>
<evidence type="ECO:0000313" key="6">
    <source>
        <dbReference type="Proteomes" id="UP000682892"/>
    </source>
</evidence>
<dbReference type="InterPro" id="IPR024253">
    <property type="entry name" value="Phosducin_thioredoxin-like_dom"/>
</dbReference>